<evidence type="ECO:0000256" key="3">
    <source>
        <dbReference type="ARBA" id="ARBA00023125"/>
    </source>
</evidence>
<accession>A0A1H0NH96</accession>
<gene>
    <name evidence="7" type="ORF">SAMN05192530_1221</name>
</gene>
<dbReference type="GO" id="GO:0006310">
    <property type="term" value="P:DNA recombination"/>
    <property type="evidence" value="ECO:0007669"/>
    <property type="project" value="UniProtKB-KW"/>
</dbReference>
<sequence length="539" mass="60051">MAQPWPHPKTGVFWFRRGVPADLRDAVGKREELRSLGTKDPAEARVRYAKISAEVEARWASLRAGVRLLTEAEAHALAREAHDTWLRWHADEPSEQNVWLPNLYDQVWTRSEYDREQGPRASVSADEFIVLNMRRFCLRQADNCLEHHGLIVDDDSRFKLARAIGAAFQRASKTLASLAEGELVPDQVPTLNATVRATPLYSNFTTSLTQSAVGSKSGFADVTMTGLLADWWREAKALDRKPSTYESYSNTVKGFVAFLKHDSASRITPQDVIAYKDHRLTTPSPRSGKVVSAKTVKDTDLVALKSLFGWAVANHKLPTNPAKDITLKLGKKRQTRLKGFTETEAIAILTACSTYVAGNRENTRTSAAKRWVPWLCAFTGARVGEIAQLRAEDVRIEGADWIIRITPDAGTVKTNQAREVVLHPQLVEMGFPTFAQRAARGHLFLTPGNDGDVLGPLTGLKNRLTEFVRSIVPDPRVQPNHGWRHRFSTMCRDAEINERVYNAIQGHAVKSVADQYGDVTLKAISAAIHKIPPIKTEKV</sequence>
<dbReference type="GO" id="GO:0003677">
    <property type="term" value="F:DNA binding"/>
    <property type="evidence" value="ECO:0007669"/>
    <property type="project" value="UniProtKB-UniRule"/>
</dbReference>
<keyword evidence="2" id="KW-0229">DNA integration</keyword>
<proteinExistence type="inferred from homology"/>
<evidence type="ECO:0000256" key="2">
    <source>
        <dbReference type="ARBA" id="ARBA00022908"/>
    </source>
</evidence>
<evidence type="ECO:0000259" key="6">
    <source>
        <dbReference type="PROSITE" id="PS51900"/>
    </source>
</evidence>
<dbReference type="AlphaFoldDB" id="A0A1H0NH96"/>
<dbReference type="Pfam" id="PF00589">
    <property type="entry name" value="Phage_integrase"/>
    <property type="match status" value="1"/>
</dbReference>
<dbReference type="InterPro" id="IPR013762">
    <property type="entry name" value="Integrase-like_cat_sf"/>
</dbReference>
<dbReference type="PANTHER" id="PTHR30629:SF2">
    <property type="entry name" value="PROPHAGE INTEGRASE INTS-RELATED"/>
    <property type="match status" value="1"/>
</dbReference>
<dbReference type="GO" id="GO:0015074">
    <property type="term" value="P:DNA integration"/>
    <property type="evidence" value="ECO:0007669"/>
    <property type="project" value="UniProtKB-KW"/>
</dbReference>
<dbReference type="InterPro" id="IPR002104">
    <property type="entry name" value="Integrase_catalytic"/>
</dbReference>
<dbReference type="EMBL" id="FNIT01000022">
    <property type="protein sequence ID" value="SDO92132.1"/>
    <property type="molecule type" value="Genomic_DNA"/>
</dbReference>
<dbReference type="STRING" id="1166073.SAMN05192530_1221"/>
<dbReference type="Pfam" id="PF13495">
    <property type="entry name" value="Phage_int_SAM_4"/>
    <property type="match status" value="1"/>
</dbReference>
<dbReference type="Pfam" id="PF20172">
    <property type="entry name" value="DUF6538"/>
    <property type="match status" value="1"/>
</dbReference>
<evidence type="ECO:0000313" key="8">
    <source>
        <dbReference type="Proteomes" id="UP000198793"/>
    </source>
</evidence>
<dbReference type="PROSITE" id="PS51900">
    <property type="entry name" value="CB"/>
    <property type="match status" value="1"/>
</dbReference>
<dbReference type="PANTHER" id="PTHR30629">
    <property type="entry name" value="PROPHAGE INTEGRASE"/>
    <property type="match status" value="1"/>
</dbReference>
<evidence type="ECO:0000256" key="5">
    <source>
        <dbReference type="PROSITE-ProRule" id="PRU01248"/>
    </source>
</evidence>
<evidence type="ECO:0000256" key="4">
    <source>
        <dbReference type="ARBA" id="ARBA00023172"/>
    </source>
</evidence>
<feature type="domain" description="Core-binding (CB)" evidence="6">
    <location>
        <begin position="222"/>
        <end position="312"/>
    </location>
</feature>
<name>A0A1H0NH96_9HYPH</name>
<dbReference type="SUPFAM" id="SSF56349">
    <property type="entry name" value="DNA breaking-rejoining enzymes"/>
    <property type="match status" value="1"/>
</dbReference>
<reference evidence="7 8" key="1">
    <citation type="submission" date="2016-10" db="EMBL/GenBank/DDBJ databases">
        <authorList>
            <person name="de Groot N.N."/>
        </authorList>
    </citation>
    <scope>NUCLEOTIDE SEQUENCE [LARGE SCALE GENOMIC DNA]</scope>
    <source>
        <strain evidence="8">L7-484,KACC 16230,DSM 25025</strain>
    </source>
</reference>
<dbReference type="InterPro" id="IPR046668">
    <property type="entry name" value="DUF6538"/>
</dbReference>
<dbReference type="InterPro" id="IPR010998">
    <property type="entry name" value="Integrase_recombinase_N"/>
</dbReference>
<keyword evidence="3 5" id="KW-0238">DNA-binding</keyword>
<dbReference type="Gene3D" id="1.10.150.130">
    <property type="match status" value="1"/>
</dbReference>
<dbReference type="InterPro" id="IPR004107">
    <property type="entry name" value="Integrase_SAM-like_N"/>
</dbReference>
<keyword evidence="8" id="KW-1185">Reference proteome</keyword>
<evidence type="ECO:0000313" key="7">
    <source>
        <dbReference type="EMBL" id="SDO92132.1"/>
    </source>
</evidence>
<evidence type="ECO:0000256" key="1">
    <source>
        <dbReference type="ARBA" id="ARBA00008857"/>
    </source>
</evidence>
<dbReference type="InterPro" id="IPR044068">
    <property type="entry name" value="CB"/>
</dbReference>
<organism evidence="7 8">
    <name type="scientific">Aureimonas jatrophae</name>
    <dbReference type="NCBI Taxonomy" id="1166073"/>
    <lineage>
        <taxon>Bacteria</taxon>
        <taxon>Pseudomonadati</taxon>
        <taxon>Pseudomonadota</taxon>
        <taxon>Alphaproteobacteria</taxon>
        <taxon>Hyphomicrobiales</taxon>
        <taxon>Aurantimonadaceae</taxon>
        <taxon>Aureimonas</taxon>
    </lineage>
</organism>
<comment type="similarity">
    <text evidence="1">Belongs to the 'phage' integrase family.</text>
</comment>
<dbReference type="InterPro" id="IPR050808">
    <property type="entry name" value="Phage_Integrase"/>
</dbReference>
<dbReference type="InterPro" id="IPR011010">
    <property type="entry name" value="DNA_brk_join_enz"/>
</dbReference>
<dbReference type="Proteomes" id="UP000198793">
    <property type="component" value="Unassembled WGS sequence"/>
</dbReference>
<dbReference type="Gene3D" id="1.10.443.10">
    <property type="entry name" value="Intergrase catalytic core"/>
    <property type="match status" value="1"/>
</dbReference>
<protein>
    <submittedName>
        <fullName evidence="7">Integrase</fullName>
    </submittedName>
</protein>
<keyword evidence="4" id="KW-0233">DNA recombination</keyword>